<feature type="region of interest" description="Disordered" evidence="1">
    <location>
        <begin position="330"/>
        <end position="368"/>
    </location>
</feature>
<protein>
    <recommendedName>
        <fullName evidence="2">Ubiquitin-like domain-containing protein</fullName>
    </recommendedName>
</protein>
<dbReference type="GO" id="GO:0031386">
    <property type="term" value="F:protein tag activity"/>
    <property type="evidence" value="ECO:0000318"/>
    <property type="project" value="GO_Central"/>
</dbReference>
<name>B5YLV7_THAPS</name>
<dbReference type="RefSeq" id="XP_002295427.1">
    <property type="nucleotide sequence ID" value="XM_002295391.1"/>
</dbReference>
<dbReference type="CDD" id="cd01763">
    <property type="entry name" value="Ubl_SUMO_like"/>
    <property type="match status" value="1"/>
</dbReference>
<dbReference type="Pfam" id="PF11976">
    <property type="entry name" value="Rad60-SLD"/>
    <property type="match status" value="1"/>
</dbReference>
<feature type="compositionally biased region" description="Basic and acidic residues" evidence="1">
    <location>
        <begin position="336"/>
        <end position="350"/>
    </location>
</feature>
<evidence type="ECO:0000259" key="2">
    <source>
        <dbReference type="PROSITE" id="PS50053"/>
    </source>
</evidence>
<reference evidence="3 4" key="2">
    <citation type="journal article" date="2008" name="Nature">
        <title>The Phaeodactylum genome reveals the evolutionary history of diatom genomes.</title>
        <authorList>
            <person name="Bowler C."/>
            <person name="Allen A.E."/>
            <person name="Badger J.H."/>
            <person name="Grimwood J."/>
            <person name="Jabbari K."/>
            <person name="Kuo A."/>
            <person name="Maheswari U."/>
            <person name="Martens C."/>
            <person name="Maumus F."/>
            <person name="Otillar R.P."/>
            <person name="Rayko E."/>
            <person name="Salamov A."/>
            <person name="Vandepoele K."/>
            <person name="Beszteri B."/>
            <person name="Gruber A."/>
            <person name="Heijde M."/>
            <person name="Katinka M."/>
            <person name="Mock T."/>
            <person name="Valentin K."/>
            <person name="Verret F."/>
            <person name="Berges J.A."/>
            <person name="Brownlee C."/>
            <person name="Cadoret J.P."/>
            <person name="Chiovitti A."/>
            <person name="Choi C.J."/>
            <person name="Coesel S."/>
            <person name="De Martino A."/>
            <person name="Detter J.C."/>
            <person name="Durkin C."/>
            <person name="Falciatore A."/>
            <person name="Fournet J."/>
            <person name="Haruta M."/>
            <person name="Huysman M.J."/>
            <person name="Jenkins B.D."/>
            <person name="Jiroutova K."/>
            <person name="Jorgensen R.E."/>
            <person name="Joubert Y."/>
            <person name="Kaplan A."/>
            <person name="Kroger N."/>
            <person name="Kroth P.G."/>
            <person name="La Roche J."/>
            <person name="Lindquist E."/>
            <person name="Lommer M."/>
            <person name="Martin-Jezequel V."/>
            <person name="Lopez P.J."/>
            <person name="Lucas S."/>
            <person name="Mangogna M."/>
            <person name="McGinnis K."/>
            <person name="Medlin L.K."/>
            <person name="Montsant A."/>
            <person name="Oudot-Le Secq M.P."/>
            <person name="Napoli C."/>
            <person name="Obornik M."/>
            <person name="Parker M.S."/>
            <person name="Petit J.L."/>
            <person name="Porcel B.M."/>
            <person name="Poulsen N."/>
            <person name="Robison M."/>
            <person name="Rychlewski L."/>
            <person name="Rynearson T.A."/>
            <person name="Schmutz J."/>
            <person name="Shapiro H."/>
            <person name="Siaut M."/>
            <person name="Stanley M."/>
            <person name="Sussman M.R."/>
            <person name="Taylor A.R."/>
            <person name="Vardi A."/>
            <person name="von Dassow P."/>
            <person name="Vyverman W."/>
            <person name="Willis A."/>
            <person name="Wyrwicz L.S."/>
            <person name="Rokhsar D.S."/>
            <person name="Weissenbach J."/>
            <person name="Armbrust E.V."/>
            <person name="Green B.R."/>
            <person name="Van de Peer Y."/>
            <person name="Grigoriev I.V."/>
        </authorList>
    </citation>
    <scope>NUCLEOTIDE SEQUENCE [LARGE SCALE GENOMIC DNA]</scope>
    <source>
        <strain evidence="3 4">CCMP1335</strain>
    </source>
</reference>
<dbReference type="GeneID" id="7442988"/>
<dbReference type="SUPFAM" id="SSF160443">
    <property type="entry name" value="SMR domain-like"/>
    <property type="match status" value="1"/>
</dbReference>
<dbReference type="OMA" id="MCECVET"/>
<proteinExistence type="predicted"/>
<dbReference type="InterPro" id="IPR022617">
    <property type="entry name" value="Rad60/SUMO-like_dom"/>
</dbReference>
<dbReference type="PROSITE" id="PS50053">
    <property type="entry name" value="UBIQUITIN_2"/>
    <property type="match status" value="1"/>
</dbReference>
<dbReference type="Gene3D" id="3.10.20.90">
    <property type="entry name" value="Phosphatidylinositol 3-kinase Catalytic Subunit, Chain A, domain 1"/>
    <property type="match status" value="1"/>
</dbReference>
<dbReference type="Pfam" id="PF01713">
    <property type="entry name" value="Smr"/>
    <property type="match status" value="1"/>
</dbReference>
<evidence type="ECO:0000313" key="3">
    <source>
        <dbReference type="EMBL" id="ACI64144.1"/>
    </source>
</evidence>
<dbReference type="KEGG" id="tps:THAPS_25374"/>
<evidence type="ECO:0000313" key="4">
    <source>
        <dbReference type="Proteomes" id="UP000001449"/>
    </source>
</evidence>
<organism evidence="3 4">
    <name type="scientific">Thalassiosira pseudonana</name>
    <name type="common">Marine diatom</name>
    <name type="synonym">Cyclotella nana</name>
    <dbReference type="NCBI Taxonomy" id="35128"/>
    <lineage>
        <taxon>Eukaryota</taxon>
        <taxon>Sar</taxon>
        <taxon>Stramenopiles</taxon>
        <taxon>Ochrophyta</taxon>
        <taxon>Bacillariophyta</taxon>
        <taxon>Coscinodiscophyceae</taxon>
        <taxon>Thalassiosirophycidae</taxon>
        <taxon>Thalassiosirales</taxon>
        <taxon>Thalassiosiraceae</taxon>
        <taxon>Thalassiosira</taxon>
    </lineage>
</organism>
<dbReference type="eggNOG" id="ENOG502RWU2">
    <property type="taxonomic scope" value="Eukaryota"/>
</dbReference>
<dbReference type="InterPro" id="IPR000626">
    <property type="entry name" value="Ubiquitin-like_dom"/>
</dbReference>
<accession>B5YLV7</accession>
<dbReference type="InterPro" id="IPR002625">
    <property type="entry name" value="Smr_dom"/>
</dbReference>
<dbReference type="InterPro" id="IPR036063">
    <property type="entry name" value="Smr_dom_sf"/>
</dbReference>
<sequence>MARSKNSRAAPQIHHHQQHSKLHMNCKCPTCFNTSLTQSNRLATPASLGHRNASDIMHSINYHWKLISVQVKDFLLLNPRQLNLARLIEFWSANPDRREHANQSKVAKSISGSSWFLAMNYLFLNHIDAARACLLNGAFLQQCVSTPLDDIIELCHGGTIPLDDDVVGEKLPYYRTGFLSAPTKEMMEGYLHRALPPEYRRRMSFASQTAGNPNGASTWVSDYVNLIGFDWKSSSSCGVATPKRVVKGADDTTIDIIMHHTGNEQESRVSIGVSTTLKELFSNYSEDQGVSLRELRFTFAGKTLFLSSASNKTPAQLRMKHNDTILVTPTLTTSQEEAHRSSPVKPEKLSSRGSKKKRSKSKRTKSTLAIGADRHQQHHKVLHSQALTRLFEEAEPRFKEIRQRLNVMNLERTLPKQKKKLFPPSMHKPAYNPSMEGLAGKAGKTIYVIQVGEVENLYKSSKKSLQRAANRPQTIDLHGCSKVEALSKLEESLPQWQETAMMGAYPFLQSIVIVCGGGNQVLSETVEQWIKQQKQNGVANAPKAVYANAA</sequence>
<dbReference type="HOGENOM" id="CLU_526303_0_0_1"/>
<dbReference type="GO" id="GO:0005634">
    <property type="term" value="C:nucleus"/>
    <property type="evidence" value="ECO:0000318"/>
    <property type="project" value="GO_Central"/>
</dbReference>
<dbReference type="EMBL" id="CP001159">
    <property type="protein sequence ID" value="ACI64144.1"/>
    <property type="molecule type" value="Genomic_DNA"/>
</dbReference>
<dbReference type="Gene3D" id="3.30.1370.110">
    <property type="match status" value="1"/>
</dbReference>
<dbReference type="InterPro" id="IPR029071">
    <property type="entry name" value="Ubiquitin-like_domsf"/>
</dbReference>
<dbReference type="InParanoid" id="B5YLV7"/>
<dbReference type="Proteomes" id="UP000001449">
    <property type="component" value="Chromosome 18"/>
</dbReference>
<evidence type="ECO:0000256" key="1">
    <source>
        <dbReference type="SAM" id="MobiDB-lite"/>
    </source>
</evidence>
<dbReference type="PaxDb" id="35128-Thaps25374"/>
<dbReference type="PANTHER" id="PTHR10562">
    <property type="entry name" value="SMALL UBIQUITIN-RELATED MODIFIER"/>
    <property type="match status" value="1"/>
</dbReference>
<dbReference type="GO" id="GO:0044389">
    <property type="term" value="F:ubiquitin-like protein ligase binding"/>
    <property type="evidence" value="ECO:0000318"/>
    <property type="project" value="GO_Central"/>
</dbReference>
<dbReference type="GO" id="GO:0016925">
    <property type="term" value="P:protein sumoylation"/>
    <property type="evidence" value="ECO:0000318"/>
    <property type="project" value="GO_Central"/>
</dbReference>
<dbReference type="SUPFAM" id="SSF54236">
    <property type="entry name" value="Ubiquitin-like"/>
    <property type="match status" value="1"/>
</dbReference>
<gene>
    <name evidence="3" type="ORF">THAPS_25374</name>
</gene>
<feature type="compositionally biased region" description="Basic residues" evidence="1">
    <location>
        <begin position="353"/>
        <end position="365"/>
    </location>
</feature>
<dbReference type="AlphaFoldDB" id="B5YLV7"/>
<keyword evidence="4" id="KW-1185">Reference proteome</keyword>
<reference evidence="3 4" key="1">
    <citation type="journal article" date="2004" name="Science">
        <title>The genome of the diatom Thalassiosira pseudonana: ecology, evolution, and metabolism.</title>
        <authorList>
            <person name="Armbrust E.V."/>
            <person name="Berges J.A."/>
            <person name="Bowler C."/>
            <person name="Green B.R."/>
            <person name="Martinez D."/>
            <person name="Putnam N.H."/>
            <person name="Zhou S."/>
            <person name="Allen A.E."/>
            <person name="Apt K.E."/>
            <person name="Bechner M."/>
            <person name="Brzezinski M.A."/>
            <person name="Chaal B.K."/>
            <person name="Chiovitti A."/>
            <person name="Davis A.K."/>
            <person name="Demarest M.S."/>
            <person name="Detter J.C."/>
            <person name="Glavina T."/>
            <person name="Goodstein D."/>
            <person name="Hadi M.Z."/>
            <person name="Hellsten U."/>
            <person name="Hildebrand M."/>
            <person name="Jenkins B.D."/>
            <person name="Jurka J."/>
            <person name="Kapitonov V.V."/>
            <person name="Kroger N."/>
            <person name="Lau W.W."/>
            <person name="Lane T.W."/>
            <person name="Larimer F.W."/>
            <person name="Lippmeier J.C."/>
            <person name="Lucas S."/>
            <person name="Medina M."/>
            <person name="Montsant A."/>
            <person name="Obornik M."/>
            <person name="Parker M.S."/>
            <person name="Palenik B."/>
            <person name="Pazour G.J."/>
            <person name="Richardson P.M."/>
            <person name="Rynearson T.A."/>
            <person name="Saito M.A."/>
            <person name="Schwartz D.C."/>
            <person name="Thamatrakoln K."/>
            <person name="Valentin K."/>
            <person name="Vardi A."/>
            <person name="Wilkerson F.P."/>
            <person name="Rokhsar D.S."/>
        </authorList>
    </citation>
    <scope>NUCLEOTIDE SEQUENCE [LARGE SCALE GENOMIC DNA]</scope>
    <source>
        <strain evidence="3 4">CCMP1335</strain>
    </source>
</reference>
<feature type="domain" description="Ubiquitin-like" evidence="2">
    <location>
        <begin position="254"/>
        <end position="327"/>
    </location>
</feature>